<dbReference type="EMBL" id="LNQE01000936">
    <property type="protein sequence ID" value="KUG22863.1"/>
    <property type="molecule type" value="Genomic_DNA"/>
</dbReference>
<dbReference type="NCBIfam" id="TIGR00007">
    <property type="entry name" value="1-(5-phosphoribosyl)-5-[(5-phosphoribosylamino)methylideneamino]imidazole-4-carboxamide isomerase"/>
    <property type="match status" value="1"/>
</dbReference>
<evidence type="ECO:0000256" key="2">
    <source>
        <dbReference type="ARBA" id="ARBA00004496"/>
    </source>
</evidence>
<keyword evidence="8" id="KW-0368">Histidine biosynthesis</keyword>
<evidence type="ECO:0000256" key="9">
    <source>
        <dbReference type="ARBA" id="ARBA00023235"/>
    </source>
</evidence>
<dbReference type="GO" id="GO:0000162">
    <property type="term" value="P:L-tryptophan biosynthetic process"/>
    <property type="evidence" value="ECO:0007669"/>
    <property type="project" value="TreeGrafter"/>
</dbReference>
<evidence type="ECO:0000256" key="6">
    <source>
        <dbReference type="ARBA" id="ARBA00022490"/>
    </source>
</evidence>
<dbReference type="HAMAP" id="MF_01014">
    <property type="entry name" value="HisA"/>
    <property type="match status" value="1"/>
</dbReference>
<dbReference type="GO" id="GO:0005737">
    <property type="term" value="C:cytoplasm"/>
    <property type="evidence" value="ECO:0007669"/>
    <property type="project" value="UniProtKB-SubCell"/>
</dbReference>
<comment type="pathway">
    <text evidence="3">Amino-acid biosynthesis; L-histidine biosynthesis; L-histidine from 5-phospho-alpha-D-ribose 1-diphosphate: step 4/9.</text>
</comment>
<dbReference type="InterPro" id="IPR044524">
    <property type="entry name" value="Isoase_HisA-like"/>
</dbReference>
<evidence type="ECO:0000256" key="8">
    <source>
        <dbReference type="ARBA" id="ARBA00023102"/>
    </source>
</evidence>
<comment type="similarity">
    <text evidence="4">Belongs to the HisA/HisF family.</text>
</comment>
<evidence type="ECO:0000256" key="5">
    <source>
        <dbReference type="ARBA" id="ARBA00012550"/>
    </source>
</evidence>
<dbReference type="UniPathway" id="UPA00031">
    <property type="reaction ID" value="UER00009"/>
</dbReference>
<sequence>MIVIPAIDIKDGKCVRLAQGDFDRVTTYANNPVDMAITWMEQGAELIHIVDLDGSVAGLPRNANIILEIAKKVDIPIQVGGGIRDMETIEFYLSNGVGSVILGTAALQDEKIIQDACDTFPGKIILGIDALEGKVAIRGWTQKTEQNAVDLARRYENHNVKAIVYTDILRDGMGTGINLEATKLLARSVSIPVIASGGVASTADIRKLLAIDDCEIYGVIIGRALYTGAVSLEEAIQESKKSFR</sequence>
<dbReference type="EC" id="5.3.1.16" evidence="5"/>
<dbReference type="PANTHER" id="PTHR43090:SF2">
    <property type="entry name" value="1-(5-PHOSPHORIBOSYL)-5-[(5-PHOSPHORIBOSYLAMINO)METHYLIDENEAMINO] IMIDAZOLE-4-CARBOXAMIDE ISOMERASE"/>
    <property type="match status" value="1"/>
</dbReference>
<dbReference type="PANTHER" id="PTHR43090">
    <property type="entry name" value="1-(5-PHOSPHORIBOSYL)-5-[(5-PHOSPHORIBOSYLAMINO)METHYLIDENEAMINO] IMIDAZOLE-4-CARBOXAMIDE ISOMERASE"/>
    <property type="match status" value="1"/>
</dbReference>
<dbReference type="AlphaFoldDB" id="A0A0W8FPK9"/>
<dbReference type="CDD" id="cd04732">
    <property type="entry name" value="HisA"/>
    <property type="match status" value="1"/>
</dbReference>
<dbReference type="Gene3D" id="3.20.20.70">
    <property type="entry name" value="Aldolase class I"/>
    <property type="match status" value="1"/>
</dbReference>
<comment type="caution">
    <text evidence="10">The sequence shown here is derived from an EMBL/GenBank/DDBJ whole genome shotgun (WGS) entry which is preliminary data.</text>
</comment>
<evidence type="ECO:0000256" key="7">
    <source>
        <dbReference type="ARBA" id="ARBA00022605"/>
    </source>
</evidence>
<dbReference type="InterPro" id="IPR023016">
    <property type="entry name" value="HisA/PriA"/>
</dbReference>
<dbReference type="InterPro" id="IPR013785">
    <property type="entry name" value="Aldolase_TIM"/>
</dbReference>
<keyword evidence="6" id="KW-0963">Cytoplasm</keyword>
<gene>
    <name evidence="10" type="ORF">ASZ90_007357</name>
</gene>
<dbReference type="InterPro" id="IPR011060">
    <property type="entry name" value="RibuloseP-bd_barrel"/>
</dbReference>
<proteinExistence type="inferred from homology"/>
<comment type="subcellular location">
    <subcellularLocation>
        <location evidence="2">Cytoplasm</location>
    </subcellularLocation>
</comment>
<comment type="catalytic activity">
    <reaction evidence="1">
        <text>1-(5-phospho-beta-D-ribosyl)-5-[(5-phospho-beta-D-ribosylamino)methylideneamino]imidazole-4-carboxamide = 5-[(5-phospho-1-deoxy-D-ribulos-1-ylimino)methylamino]-1-(5-phospho-beta-D-ribosyl)imidazole-4-carboxamide</text>
        <dbReference type="Rhea" id="RHEA:15469"/>
        <dbReference type="ChEBI" id="CHEBI:58435"/>
        <dbReference type="ChEBI" id="CHEBI:58525"/>
        <dbReference type="EC" id="5.3.1.16"/>
    </reaction>
</comment>
<evidence type="ECO:0000256" key="3">
    <source>
        <dbReference type="ARBA" id="ARBA00005133"/>
    </source>
</evidence>
<dbReference type="InterPro" id="IPR006062">
    <property type="entry name" value="His_biosynth"/>
</dbReference>
<dbReference type="FunFam" id="3.20.20.70:FF:000009">
    <property type="entry name" value="1-(5-phosphoribosyl)-5-[(5-phosphoribosylamino)methylideneamino] imidazole-4-carboxamide isomerase"/>
    <property type="match status" value="1"/>
</dbReference>
<keyword evidence="9 10" id="KW-0413">Isomerase</keyword>
<dbReference type="GO" id="GO:0000105">
    <property type="term" value="P:L-histidine biosynthetic process"/>
    <property type="evidence" value="ECO:0007669"/>
    <property type="project" value="UniProtKB-UniPathway"/>
</dbReference>
<name>A0A0W8FPK9_9ZZZZ</name>
<keyword evidence="7" id="KW-0028">Amino-acid biosynthesis</keyword>
<dbReference type="InterPro" id="IPR006063">
    <property type="entry name" value="HisA_bact_arch"/>
</dbReference>
<organism evidence="10">
    <name type="scientific">hydrocarbon metagenome</name>
    <dbReference type="NCBI Taxonomy" id="938273"/>
    <lineage>
        <taxon>unclassified sequences</taxon>
        <taxon>metagenomes</taxon>
        <taxon>ecological metagenomes</taxon>
    </lineage>
</organism>
<evidence type="ECO:0000313" key="10">
    <source>
        <dbReference type="EMBL" id="KUG22863.1"/>
    </source>
</evidence>
<protein>
    <recommendedName>
        <fullName evidence="5">1-(5-phosphoribosyl)-5-[(5-phosphoribosylamino)methylideneamino]imidazole-4-carboxamideisomerase</fullName>
        <ecNumber evidence="5">5.3.1.16</ecNumber>
    </recommendedName>
</protein>
<evidence type="ECO:0000256" key="1">
    <source>
        <dbReference type="ARBA" id="ARBA00000901"/>
    </source>
</evidence>
<dbReference type="Pfam" id="PF00977">
    <property type="entry name" value="His_biosynth"/>
    <property type="match status" value="1"/>
</dbReference>
<dbReference type="SUPFAM" id="SSF51366">
    <property type="entry name" value="Ribulose-phoshate binding barrel"/>
    <property type="match status" value="1"/>
</dbReference>
<evidence type="ECO:0000256" key="4">
    <source>
        <dbReference type="ARBA" id="ARBA00009667"/>
    </source>
</evidence>
<accession>A0A0W8FPK9</accession>
<reference evidence="10" key="1">
    <citation type="journal article" date="2015" name="Proc. Natl. Acad. Sci. U.S.A.">
        <title>Networks of energetic and metabolic interactions define dynamics in microbial communities.</title>
        <authorList>
            <person name="Embree M."/>
            <person name="Liu J.K."/>
            <person name="Al-Bassam M.M."/>
            <person name="Zengler K."/>
        </authorList>
    </citation>
    <scope>NUCLEOTIDE SEQUENCE</scope>
</reference>
<dbReference type="GO" id="GO:0003949">
    <property type="term" value="F:1-(5-phosphoribosyl)-5-[(5-phosphoribosylamino)methylideneamino]imidazole-4-carboxamide isomerase activity"/>
    <property type="evidence" value="ECO:0007669"/>
    <property type="project" value="UniProtKB-EC"/>
</dbReference>